<reference evidence="1" key="1">
    <citation type="submission" date="2021-01" db="EMBL/GenBank/DDBJ databases">
        <authorList>
            <person name="Corre E."/>
            <person name="Pelletier E."/>
            <person name="Niang G."/>
            <person name="Scheremetjew M."/>
            <person name="Finn R."/>
            <person name="Kale V."/>
            <person name="Holt S."/>
            <person name="Cochrane G."/>
            <person name="Meng A."/>
            <person name="Brown T."/>
            <person name="Cohen L."/>
        </authorList>
    </citation>
    <scope>NUCLEOTIDE SEQUENCE</scope>
    <source>
        <strain evidence="1">CCMP 2712</strain>
    </source>
</reference>
<gene>
    <name evidence="1" type="ORF">GTHE00462_LOCUS17715</name>
</gene>
<proteinExistence type="predicted"/>
<sequence>MLSGLSRLRLVQGREKFSCRGEKFLRCPSACACLFLLLPLSFPFSLPPSSPPLSLPFSLPRSLSPSLPLPHSLPASLPASPFPALPHPSLPPSIQFLSLFTYFCSFSRFSGQSNIGHVDHDVYMLEMEQFVVDMSMRLVYIDGLISRTKESLFWVTLIQNIVLELESYRSTSL</sequence>
<name>A0A7S4KT37_GUITH</name>
<evidence type="ECO:0000313" key="1">
    <source>
        <dbReference type="EMBL" id="CAE2304305.1"/>
    </source>
</evidence>
<dbReference type="EMBL" id="HBKN01022558">
    <property type="protein sequence ID" value="CAE2304305.1"/>
    <property type="molecule type" value="Transcribed_RNA"/>
</dbReference>
<dbReference type="AlphaFoldDB" id="A0A7S4KT37"/>
<accession>A0A7S4KT37</accession>
<protein>
    <submittedName>
        <fullName evidence="1">Uncharacterized protein</fullName>
    </submittedName>
</protein>
<organism evidence="1">
    <name type="scientific">Guillardia theta</name>
    <name type="common">Cryptophyte</name>
    <name type="synonym">Cryptomonas phi</name>
    <dbReference type="NCBI Taxonomy" id="55529"/>
    <lineage>
        <taxon>Eukaryota</taxon>
        <taxon>Cryptophyceae</taxon>
        <taxon>Pyrenomonadales</taxon>
        <taxon>Geminigeraceae</taxon>
        <taxon>Guillardia</taxon>
    </lineage>
</organism>